<dbReference type="GO" id="GO:0005975">
    <property type="term" value="P:carbohydrate metabolic process"/>
    <property type="evidence" value="ECO:0007669"/>
    <property type="project" value="InterPro"/>
</dbReference>
<dbReference type="Proteomes" id="UP000008021">
    <property type="component" value="Chromosome 1"/>
</dbReference>
<accession>A0A0E0C9E6</accession>
<dbReference type="PANTHER" id="PTHR10353:SF335">
    <property type="entry name" value="BETA-GLUCOSIDASE 2"/>
    <property type="match status" value="1"/>
</dbReference>
<dbReference type="EnsemblPlants" id="OMERI01G32130.1">
    <property type="protein sequence ID" value="OMERI01G32130.1"/>
    <property type="gene ID" value="OMERI01G32130"/>
</dbReference>
<evidence type="ECO:0000256" key="1">
    <source>
        <dbReference type="ARBA" id="ARBA00010838"/>
    </source>
</evidence>
<evidence type="ECO:0000256" key="2">
    <source>
        <dbReference type="ARBA" id="ARBA00023180"/>
    </source>
</evidence>
<dbReference type="SUPFAM" id="SSF51445">
    <property type="entry name" value="(Trans)glycosidases"/>
    <property type="match status" value="1"/>
</dbReference>
<dbReference type="InterPro" id="IPR017853">
    <property type="entry name" value="GH"/>
</dbReference>
<dbReference type="AlphaFoldDB" id="A0A0E0C9E6"/>
<comment type="similarity">
    <text evidence="1 3">Belongs to the glycosyl hydrolase 1 family.</text>
</comment>
<dbReference type="GO" id="GO:0033907">
    <property type="term" value="F:beta-D-fucosidase activity"/>
    <property type="evidence" value="ECO:0007669"/>
    <property type="project" value="UniProtKB-ARBA"/>
</dbReference>
<evidence type="ECO:0000313" key="6">
    <source>
        <dbReference type="Proteomes" id="UP000008021"/>
    </source>
</evidence>
<dbReference type="GO" id="GO:0008422">
    <property type="term" value="F:beta-glucosidase activity"/>
    <property type="evidence" value="ECO:0007669"/>
    <property type="project" value="UniProtKB-ARBA"/>
</dbReference>
<dbReference type="InterPro" id="IPR001360">
    <property type="entry name" value="Glyco_hydro_1"/>
</dbReference>
<feature type="region of interest" description="Disordered" evidence="4">
    <location>
        <begin position="130"/>
        <end position="149"/>
    </location>
</feature>
<keyword evidence="6" id="KW-1185">Reference proteome</keyword>
<keyword evidence="2" id="KW-0325">Glycoprotein</keyword>
<evidence type="ECO:0000256" key="3">
    <source>
        <dbReference type="RuleBase" id="RU003690"/>
    </source>
</evidence>
<dbReference type="STRING" id="40149.A0A0E0C9E6"/>
<name>A0A0E0C9E6_9ORYZ</name>
<feature type="compositionally biased region" description="Polar residues" evidence="4">
    <location>
        <begin position="135"/>
        <end position="148"/>
    </location>
</feature>
<reference evidence="5" key="2">
    <citation type="submission" date="2018-05" db="EMBL/GenBank/DDBJ databases">
        <title>OmerRS3 (Oryza meridionalis Reference Sequence Version 3).</title>
        <authorList>
            <person name="Zhang J."/>
            <person name="Kudrna D."/>
            <person name="Lee S."/>
            <person name="Talag J."/>
            <person name="Welchert J."/>
            <person name="Wing R.A."/>
        </authorList>
    </citation>
    <scope>NUCLEOTIDE SEQUENCE [LARGE SCALE GENOMIC DNA]</scope>
    <source>
        <strain evidence="5">cv. OR44</strain>
    </source>
</reference>
<sequence length="299" mass="33976">MKDKSTCDVASDGYHKYKGDVKLMTETGIEAYRFSISWSRLIPNGRGAVNQQGLKYYNNIIDELTKRGIQVHVMLYHLDLPQALEDEYAGWLSPRIVILHPLVFGDYPQVMKKTIGSRLPSFSKVQTELVKASKTDPSSGQQAPTQSMGDPHGLQLMLQHLKESYGDLPIYVQENGKLKLSFLFFSGKASSNDSLDDTDRVDYIKGYIEGVLNATRNGVNARGYFAWSFVDMFELLSGYQTRYGLYRVDFDDAALPRRAKRSARWYRDFLKSKRQSRQPVLSSEVSRVGLAVIFEDARI</sequence>
<evidence type="ECO:0000256" key="4">
    <source>
        <dbReference type="SAM" id="MobiDB-lite"/>
    </source>
</evidence>
<dbReference type="GO" id="GO:0004565">
    <property type="term" value="F:beta-galactosidase activity"/>
    <property type="evidence" value="ECO:0007669"/>
    <property type="project" value="UniProtKB-ARBA"/>
</dbReference>
<protein>
    <recommendedName>
        <fullName evidence="7">4-hydroxy-7-methoxy-3-oxo-3,4-dihydro-2H-1,4-benzoxazin-2-yl glucosidebeta-D-glucosidase</fullName>
    </recommendedName>
</protein>
<dbReference type="HOGENOM" id="CLU_001859_1_3_1"/>
<dbReference type="Gramene" id="OMERI01G32130.1">
    <property type="protein sequence ID" value="OMERI01G32130.1"/>
    <property type="gene ID" value="OMERI01G32130"/>
</dbReference>
<dbReference type="Gene3D" id="3.20.20.80">
    <property type="entry name" value="Glycosidases"/>
    <property type="match status" value="3"/>
</dbReference>
<proteinExistence type="inferred from homology"/>
<evidence type="ECO:0000313" key="5">
    <source>
        <dbReference type="EnsemblPlants" id="OMERI01G32130.1"/>
    </source>
</evidence>
<dbReference type="PRINTS" id="PR00131">
    <property type="entry name" value="GLHYDRLASE1"/>
</dbReference>
<dbReference type="PANTHER" id="PTHR10353">
    <property type="entry name" value="GLYCOSYL HYDROLASE"/>
    <property type="match status" value="1"/>
</dbReference>
<reference evidence="5" key="1">
    <citation type="submission" date="2015-04" db="UniProtKB">
        <authorList>
            <consortium name="EnsemblPlants"/>
        </authorList>
    </citation>
    <scope>IDENTIFICATION</scope>
</reference>
<organism evidence="5">
    <name type="scientific">Oryza meridionalis</name>
    <dbReference type="NCBI Taxonomy" id="40149"/>
    <lineage>
        <taxon>Eukaryota</taxon>
        <taxon>Viridiplantae</taxon>
        <taxon>Streptophyta</taxon>
        <taxon>Embryophyta</taxon>
        <taxon>Tracheophyta</taxon>
        <taxon>Spermatophyta</taxon>
        <taxon>Magnoliopsida</taxon>
        <taxon>Liliopsida</taxon>
        <taxon>Poales</taxon>
        <taxon>Poaceae</taxon>
        <taxon>BOP clade</taxon>
        <taxon>Oryzoideae</taxon>
        <taxon>Oryzeae</taxon>
        <taxon>Oryzinae</taxon>
        <taxon>Oryza</taxon>
    </lineage>
</organism>
<evidence type="ECO:0008006" key="7">
    <source>
        <dbReference type="Google" id="ProtNLM"/>
    </source>
</evidence>
<dbReference type="Pfam" id="PF00232">
    <property type="entry name" value="Glyco_hydro_1"/>
    <property type="match status" value="2"/>
</dbReference>